<gene>
    <name evidence="1" type="ORF">ACFFGX_15360</name>
</gene>
<protein>
    <submittedName>
        <fullName evidence="1">Uncharacterized protein</fullName>
    </submittedName>
</protein>
<sequence>MPQDERFVGQPLGGGFVGTLRLDREQAITVLLRFDTGIDRFRQDGLSAAALIARRGIDTLVHRTELLRY</sequence>
<comment type="caution">
    <text evidence="1">The sequence shown here is derived from an EMBL/GenBank/DDBJ whole genome shotgun (WGS) entry which is preliminary data.</text>
</comment>
<accession>A0ABV6SNU6</accession>
<reference evidence="1 2" key="1">
    <citation type="submission" date="2024-09" db="EMBL/GenBank/DDBJ databases">
        <authorList>
            <person name="Sun Q."/>
            <person name="Mori K."/>
        </authorList>
    </citation>
    <scope>NUCLEOTIDE SEQUENCE [LARGE SCALE GENOMIC DNA]</scope>
    <source>
        <strain evidence="1 2">NCAIM B.01794</strain>
    </source>
</reference>
<dbReference type="Proteomes" id="UP001589891">
    <property type="component" value="Unassembled WGS sequence"/>
</dbReference>
<dbReference type="RefSeq" id="WP_376947376.1">
    <property type="nucleotide sequence ID" value="NZ_CP171449.1"/>
</dbReference>
<evidence type="ECO:0000313" key="1">
    <source>
        <dbReference type="EMBL" id="MFC0710868.1"/>
    </source>
</evidence>
<keyword evidence="2" id="KW-1185">Reference proteome</keyword>
<proteinExistence type="predicted"/>
<name>A0ABV6SNU6_AZOPA</name>
<organism evidence="1 2">
    <name type="scientific">Azorhizophilus paspali</name>
    <name type="common">Azotobacter paspali</name>
    <dbReference type="NCBI Taxonomy" id="69963"/>
    <lineage>
        <taxon>Bacteria</taxon>
        <taxon>Pseudomonadati</taxon>
        <taxon>Pseudomonadota</taxon>
        <taxon>Gammaproteobacteria</taxon>
        <taxon>Pseudomonadales</taxon>
        <taxon>Pseudomonadaceae</taxon>
        <taxon>Azorhizophilus</taxon>
    </lineage>
</organism>
<dbReference type="EMBL" id="JBHLSS010000098">
    <property type="protein sequence ID" value="MFC0710868.1"/>
    <property type="molecule type" value="Genomic_DNA"/>
</dbReference>
<evidence type="ECO:0000313" key="2">
    <source>
        <dbReference type="Proteomes" id="UP001589891"/>
    </source>
</evidence>